<organism evidence="1 2">
    <name type="scientific">Rhizosaccharibacter radicis</name>
    <dbReference type="NCBI Taxonomy" id="2782605"/>
    <lineage>
        <taxon>Bacteria</taxon>
        <taxon>Pseudomonadati</taxon>
        <taxon>Pseudomonadota</taxon>
        <taxon>Alphaproteobacteria</taxon>
        <taxon>Acetobacterales</taxon>
        <taxon>Acetobacteraceae</taxon>
        <taxon>Rhizosaccharibacter</taxon>
    </lineage>
</organism>
<dbReference type="Proteomes" id="UP001524547">
    <property type="component" value="Unassembled WGS sequence"/>
</dbReference>
<keyword evidence="2" id="KW-1185">Reference proteome</keyword>
<dbReference type="RefSeq" id="WP_422920625.1">
    <property type="nucleotide sequence ID" value="NZ_JAMZEJ010000008.1"/>
</dbReference>
<sequence length="81" mass="9109">MSVSEELFEGDLVMAPLGGKRHRAVVIKIEPTLSLHELKRVQVRFDPPIDAVDGSTEPTHAAHQSLFCRSDRLTKGWSREE</sequence>
<evidence type="ECO:0000313" key="2">
    <source>
        <dbReference type="Proteomes" id="UP001524547"/>
    </source>
</evidence>
<gene>
    <name evidence="1" type="ORF">NFI88_13620</name>
</gene>
<name>A0ABT1W2M0_9PROT</name>
<dbReference type="EMBL" id="JAMZEJ010000008">
    <property type="protein sequence ID" value="MCQ8241875.1"/>
    <property type="molecule type" value="Genomic_DNA"/>
</dbReference>
<evidence type="ECO:0000313" key="1">
    <source>
        <dbReference type="EMBL" id="MCQ8241875.1"/>
    </source>
</evidence>
<comment type="caution">
    <text evidence="1">The sequence shown here is derived from an EMBL/GenBank/DDBJ whole genome shotgun (WGS) entry which is preliminary data.</text>
</comment>
<proteinExistence type="predicted"/>
<reference evidence="1 2" key="1">
    <citation type="submission" date="2022-06" db="EMBL/GenBank/DDBJ databases">
        <title>Rhizosaccharibacter gen. nov. sp. nov. KSS12, endophytic bacteria isolated from sugarcane.</title>
        <authorList>
            <person name="Pitiwittayakul N."/>
        </authorList>
    </citation>
    <scope>NUCLEOTIDE SEQUENCE [LARGE SCALE GENOMIC DNA]</scope>
    <source>
        <strain evidence="1 2">KSS12</strain>
    </source>
</reference>
<accession>A0ABT1W2M0</accession>
<protein>
    <submittedName>
        <fullName evidence="1">Uncharacterized protein</fullName>
    </submittedName>
</protein>